<dbReference type="PROSITE" id="PS51257">
    <property type="entry name" value="PROKAR_LIPOPROTEIN"/>
    <property type="match status" value="1"/>
</dbReference>
<feature type="transmembrane region" description="Helical" evidence="1">
    <location>
        <begin position="6"/>
        <end position="29"/>
    </location>
</feature>
<dbReference type="Proteomes" id="UP000006512">
    <property type="component" value="Unassembled WGS sequence"/>
</dbReference>
<organism evidence="2 3">
    <name type="scientific">Asticcacaulis biprosthecium C19</name>
    <dbReference type="NCBI Taxonomy" id="715226"/>
    <lineage>
        <taxon>Bacteria</taxon>
        <taxon>Pseudomonadati</taxon>
        <taxon>Pseudomonadota</taxon>
        <taxon>Alphaproteobacteria</taxon>
        <taxon>Caulobacterales</taxon>
        <taxon>Caulobacteraceae</taxon>
        <taxon>Asticcacaulis</taxon>
    </lineage>
</organism>
<dbReference type="eggNOG" id="ENOG5033GSG">
    <property type="taxonomic scope" value="Bacteria"/>
</dbReference>
<accession>F4QIA3</accession>
<evidence type="ECO:0000313" key="3">
    <source>
        <dbReference type="Proteomes" id="UP000006512"/>
    </source>
</evidence>
<gene>
    <name evidence="2" type="ORF">ABI_01710</name>
</gene>
<feature type="transmembrane region" description="Helical" evidence="1">
    <location>
        <begin position="61"/>
        <end position="80"/>
    </location>
</feature>
<sequence length="146" mass="15648">MKITVLYALWLVWIYGGYIAVVGCCAWAFRSGGVTERLGAAIIGIGWMVTGMLAQRGQGPGADIVAIDVTVLILLVALVLKSRRLWTFFAAACMLNAVFAHIAHQVTAFGIYSYSTAAGFWGGWALLACLAGGIIGHQRAEKRRLS</sequence>
<name>F4QIA3_9CAUL</name>
<dbReference type="HOGENOM" id="CLU_1773576_0_0_5"/>
<keyword evidence="1" id="KW-1133">Transmembrane helix</keyword>
<keyword evidence="3" id="KW-1185">Reference proteome</keyword>
<dbReference type="OrthoDB" id="7173910at2"/>
<reference evidence="3" key="1">
    <citation type="submission" date="2011-03" db="EMBL/GenBank/DDBJ databases">
        <title>Draft genome sequence of Brevundimonas diminuta.</title>
        <authorList>
            <person name="Brown P.J.B."/>
            <person name="Buechlein A."/>
            <person name="Hemmerich C."/>
            <person name="Brun Y.V."/>
        </authorList>
    </citation>
    <scope>NUCLEOTIDE SEQUENCE [LARGE SCALE GENOMIC DNA]</scope>
    <source>
        <strain evidence="3">C19</strain>
    </source>
</reference>
<evidence type="ECO:0000256" key="1">
    <source>
        <dbReference type="SAM" id="Phobius"/>
    </source>
</evidence>
<keyword evidence="1" id="KW-0812">Transmembrane</keyword>
<dbReference type="EMBL" id="GL883077">
    <property type="protein sequence ID" value="EGF91741.1"/>
    <property type="molecule type" value="Genomic_DNA"/>
</dbReference>
<dbReference type="RefSeq" id="WP_006270904.1">
    <property type="nucleotide sequence ID" value="NZ_GL883077.1"/>
</dbReference>
<proteinExistence type="predicted"/>
<protein>
    <submittedName>
        <fullName evidence="2">Putative membrane protein</fullName>
    </submittedName>
</protein>
<dbReference type="AlphaFoldDB" id="F4QIA3"/>
<keyword evidence="1" id="KW-0472">Membrane</keyword>
<feature type="transmembrane region" description="Helical" evidence="1">
    <location>
        <begin position="118"/>
        <end position="136"/>
    </location>
</feature>
<feature type="transmembrane region" description="Helical" evidence="1">
    <location>
        <begin position="87"/>
        <end position="112"/>
    </location>
</feature>
<evidence type="ECO:0000313" key="2">
    <source>
        <dbReference type="EMBL" id="EGF91741.1"/>
    </source>
</evidence>